<accession>A0A9Q8SJK7</accession>
<feature type="compositionally biased region" description="Basic and acidic residues" evidence="4">
    <location>
        <begin position="980"/>
        <end position="996"/>
    </location>
</feature>
<evidence type="ECO:0000256" key="2">
    <source>
        <dbReference type="ARBA" id="ARBA00022801"/>
    </source>
</evidence>
<evidence type="ECO:0000313" key="8">
    <source>
        <dbReference type="Proteomes" id="UP000830671"/>
    </source>
</evidence>
<dbReference type="GeneID" id="73337837"/>
<feature type="compositionally biased region" description="Basic residues" evidence="4">
    <location>
        <begin position="958"/>
        <end position="979"/>
    </location>
</feature>
<feature type="compositionally biased region" description="Basic and acidic residues" evidence="4">
    <location>
        <begin position="919"/>
        <end position="929"/>
    </location>
</feature>
<dbReference type="Pfam" id="PF12417">
    <property type="entry name" value="DUF3669"/>
    <property type="match status" value="1"/>
</dbReference>
<dbReference type="SUPFAM" id="SSF75304">
    <property type="entry name" value="Amidase signature (AS) enzymes"/>
    <property type="match status" value="1"/>
</dbReference>
<gene>
    <name evidence="7" type="ORF">CLUP02_03810</name>
</gene>
<protein>
    <recommendedName>
        <fullName evidence="9">DUF3669 domain-containing protein</fullName>
    </recommendedName>
</protein>
<evidence type="ECO:0008006" key="9">
    <source>
        <dbReference type="Google" id="ProtNLM"/>
    </source>
</evidence>
<dbReference type="KEGG" id="clup:CLUP02_03810"/>
<feature type="region of interest" description="Disordered" evidence="4">
    <location>
        <begin position="898"/>
        <end position="1038"/>
    </location>
</feature>
<evidence type="ECO:0000259" key="6">
    <source>
        <dbReference type="Pfam" id="PF12417"/>
    </source>
</evidence>
<dbReference type="InterPro" id="IPR036928">
    <property type="entry name" value="AS_sf"/>
</dbReference>
<feature type="domain" description="DUF3669" evidence="6">
    <location>
        <begin position="326"/>
        <end position="390"/>
    </location>
</feature>
<reference evidence="7" key="1">
    <citation type="journal article" date="2021" name="Mol. Plant Microbe Interact.">
        <title>Complete Genome Sequence of the Plant-Pathogenic Fungus Colletotrichum lupini.</title>
        <authorList>
            <person name="Baroncelli R."/>
            <person name="Pensec F."/>
            <person name="Da Lio D."/>
            <person name="Boufleur T."/>
            <person name="Vicente I."/>
            <person name="Sarrocco S."/>
            <person name="Picot A."/>
            <person name="Baraldi E."/>
            <person name="Sukno S."/>
            <person name="Thon M."/>
            <person name="Le Floch G."/>
        </authorList>
    </citation>
    <scope>NUCLEOTIDE SEQUENCE</scope>
    <source>
        <strain evidence="7">IMI 504893</strain>
    </source>
</reference>
<evidence type="ECO:0000256" key="1">
    <source>
        <dbReference type="ARBA" id="ARBA00009199"/>
    </source>
</evidence>
<dbReference type="InterPro" id="IPR023631">
    <property type="entry name" value="Amidase_dom"/>
</dbReference>
<dbReference type="PANTHER" id="PTHR46072">
    <property type="entry name" value="AMIDASE-RELATED-RELATED"/>
    <property type="match status" value="1"/>
</dbReference>
<evidence type="ECO:0000313" key="7">
    <source>
        <dbReference type="EMBL" id="UQC78333.1"/>
    </source>
</evidence>
<organism evidence="7 8">
    <name type="scientific">Colletotrichum lupini</name>
    <dbReference type="NCBI Taxonomy" id="145971"/>
    <lineage>
        <taxon>Eukaryota</taxon>
        <taxon>Fungi</taxon>
        <taxon>Dikarya</taxon>
        <taxon>Ascomycota</taxon>
        <taxon>Pezizomycotina</taxon>
        <taxon>Sordariomycetes</taxon>
        <taxon>Hypocreomycetidae</taxon>
        <taxon>Glomerellales</taxon>
        <taxon>Glomerellaceae</taxon>
        <taxon>Colletotrichum</taxon>
        <taxon>Colletotrichum acutatum species complex</taxon>
    </lineage>
</organism>
<keyword evidence="3" id="KW-0175">Coiled coil</keyword>
<dbReference type="InterPro" id="IPR022137">
    <property type="entry name" value="Znf_prot_DUF3669"/>
</dbReference>
<proteinExistence type="inferred from homology"/>
<feature type="domain" description="Amidase" evidence="5">
    <location>
        <begin position="541"/>
        <end position="607"/>
    </location>
</feature>
<dbReference type="RefSeq" id="XP_049139970.1">
    <property type="nucleotide sequence ID" value="XM_049282827.1"/>
</dbReference>
<dbReference type="EMBL" id="CP019474">
    <property type="protein sequence ID" value="UQC78333.1"/>
    <property type="molecule type" value="Genomic_DNA"/>
</dbReference>
<evidence type="ECO:0000256" key="3">
    <source>
        <dbReference type="SAM" id="Coils"/>
    </source>
</evidence>
<dbReference type="AlphaFoldDB" id="A0A9Q8SJK7"/>
<keyword evidence="2" id="KW-0378">Hydrolase</keyword>
<dbReference type="Proteomes" id="UP000830671">
    <property type="component" value="Chromosome 2"/>
</dbReference>
<evidence type="ECO:0000256" key="4">
    <source>
        <dbReference type="SAM" id="MobiDB-lite"/>
    </source>
</evidence>
<comment type="similarity">
    <text evidence="1">Belongs to the amidase family.</text>
</comment>
<dbReference type="Pfam" id="PF01425">
    <property type="entry name" value="Amidase"/>
    <property type="match status" value="3"/>
</dbReference>
<feature type="domain" description="Amidase" evidence="5">
    <location>
        <begin position="764"/>
        <end position="885"/>
    </location>
</feature>
<feature type="domain" description="Amidase" evidence="5">
    <location>
        <begin position="609"/>
        <end position="712"/>
    </location>
</feature>
<evidence type="ECO:0000259" key="5">
    <source>
        <dbReference type="Pfam" id="PF01425"/>
    </source>
</evidence>
<dbReference type="GO" id="GO:0016787">
    <property type="term" value="F:hydrolase activity"/>
    <property type="evidence" value="ECO:0007669"/>
    <property type="project" value="UniProtKB-KW"/>
</dbReference>
<feature type="compositionally biased region" description="Basic residues" evidence="4">
    <location>
        <begin position="997"/>
        <end position="1018"/>
    </location>
</feature>
<feature type="coiled-coil region" evidence="3">
    <location>
        <begin position="1098"/>
        <end position="1134"/>
    </location>
</feature>
<sequence length="1250" mass="141830">MSDPRKRREGNKTDESGYSISPSLFENLTIATKYVQQGDAIEIDQHDESCTTTLQRFLSVNAVLSTASSFAIRQQQAAEQDLPLQVIGEGFCGVIYDFPSRGLVIKAGRSNKKQEMWADHVAHVKMWEASKTTKSYAMPRPAYIVQVEDLQAWKIAHRKEIKSHSGFFFDPSAIMVSERILPLPRSIREALVSVFCPSDMKADASNNPANKHCLIRIYLGRRRMNKRVENKFSLRNFELTLDKMEILGVDPQQYVQPMAEALAVMHWAAQIDGADVEFVLGSSPERRISAQTLDSIDLEGDIITTWNMDESKSSGINFLRRSVSIFLLDFNQCRRMPPTPKGIDDAVKAFWENDPYYPRPGYKEGSQEWMLWEQFKGHYLVKSYKILDDSATMPAEFLRRVEEHGNSAARQLFMGGPPPNSATASSSPTPGRSSSMQASQSPIPGSSSSIADTKKGNNNKKQRNCLMTEYKVRAAQKSAEQYAKIPVEWRIDQTVPPPKDTDTFLRSSGVLSAEELACTEVEDIQVLLEQIATRKLSAVQVLKAFAKRAAIAQQLVKCCTELMFEEALKRAKALDVHLERTGSVVGPLHGLPVSLKDIFDVKGFDSTIDTGGSIRIPAALQGLYGLKPTVGRLPFEESSKWKFIAPPVAGPLAFSLSTIETFMDGILSCEPWRSDPTLLPIPWGKELAAKPDKPLKIGYYINDNVVRIQPPIELIEWDPTSLAEAYKDCTTATFADGGESHRMLSEASGEPSAQARMICTTSTNEITQLAAKKLKYEQEYLKRWNEAGVDALITSVAPWVGMRPRVWARSKPHVEYTSHWNWLDYAALTIPVMRAESDGASSQQWTDHVPCNKSDEINYQLYDFEQMRGMPVGVQIIGGKYGNHQYLASRCVLAKENTMTSSPASPRRRHILSSVNPGDSHENTPEPTKRKSPPAPTDAGAEAQSQAEPGDSENLRPRSSRFRLKSKHSKSSRSHRHRDRERGHDPDAADNDESRSEHRHSRRHHHHSSSRRHRRRSRSPTPPNPYEPQALDPDAAFRESLFDAMADDEGAAYWQGVYGQPIHVYSNERPGPEGELERMTDEEYSQHVRQKMWEKTHQGLLEERARREEARKRKKEEEKVNRKLQEDMERSLRHGEERRKKRAWVQLWEEYTRGWTEWANNVDKIPWPVESGRRRDINEKEVRRFIVNGLGLEDIGEKEFAAKLREERVRWHPDKMQQKLGGQVDDEVMKDITAIFQIIDKLWADTRSKA</sequence>
<dbReference type="PANTHER" id="PTHR46072:SF1">
    <property type="entry name" value="AMIDASE"/>
    <property type="match status" value="1"/>
</dbReference>
<keyword evidence="8" id="KW-1185">Reference proteome</keyword>
<dbReference type="Gene3D" id="3.90.1300.10">
    <property type="entry name" value="Amidase signature (AS) domain"/>
    <property type="match status" value="2"/>
</dbReference>
<feature type="region of interest" description="Disordered" evidence="4">
    <location>
        <begin position="410"/>
        <end position="465"/>
    </location>
</feature>
<name>A0A9Q8SJK7_9PEZI</name>
<feature type="compositionally biased region" description="Low complexity" evidence="4">
    <location>
        <begin position="421"/>
        <end position="451"/>
    </location>
</feature>